<keyword evidence="4 5" id="KW-0472">Membrane</keyword>
<organism evidence="6 7">
    <name type="scientific">Lactiplantibacillus plantarum</name>
    <name type="common">Lactobacillus plantarum</name>
    <dbReference type="NCBI Taxonomy" id="1590"/>
    <lineage>
        <taxon>Bacteria</taxon>
        <taxon>Bacillati</taxon>
        <taxon>Bacillota</taxon>
        <taxon>Bacilli</taxon>
        <taxon>Lactobacillales</taxon>
        <taxon>Lactobacillaceae</taxon>
        <taxon>Lactiplantibacillus</taxon>
    </lineage>
</organism>
<dbReference type="GO" id="GO:0005524">
    <property type="term" value="F:ATP binding"/>
    <property type="evidence" value="ECO:0007669"/>
    <property type="project" value="InterPro"/>
</dbReference>
<dbReference type="InterPro" id="IPR036640">
    <property type="entry name" value="ABC1_TM_sf"/>
</dbReference>
<proteinExistence type="predicted"/>
<dbReference type="Proteomes" id="UP000094892">
    <property type="component" value="Unassembled WGS sequence"/>
</dbReference>
<dbReference type="EMBL" id="MCOL01000001">
    <property type="protein sequence ID" value="ODO60115.1"/>
    <property type="molecule type" value="Genomic_DNA"/>
</dbReference>
<comment type="subcellular location">
    <subcellularLocation>
        <location evidence="1">Cell membrane</location>
        <topology evidence="1">Multi-pass membrane protein</topology>
    </subcellularLocation>
</comment>
<dbReference type="SUPFAM" id="SSF90123">
    <property type="entry name" value="ABC transporter transmembrane region"/>
    <property type="match status" value="1"/>
</dbReference>
<evidence type="ECO:0000256" key="3">
    <source>
        <dbReference type="ARBA" id="ARBA00022989"/>
    </source>
</evidence>
<dbReference type="GO" id="GO:0005886">
    <property type="term" value="C:plasma membrane"/>
    <property type="evidence" value="ECO:0007669"/>
    <property type="project" value="UniProtKB-SubCell"/>
</dbReference>
<gene>
    <name evidence="6" type="ORF">LPJSA22_00047</name>
</gene>
<sequence>MQKITTKQRLRQICSDYFQTILLVLGLICLVIGFGCWISWQAGLILAGIAMIMLALLINYEKQRGD</sequence>
<keyword evidence="3 5" id="KW-1133">Transmembrane helix</keyword>
<protein>
    <submittedName>
        <fullName evidence="6">Uncharacterized protein</fullName>
    </submittedName>
</protein>
<feature type="transmembrane region" description="Helical" evidence="5">
    <location>
        <begin position="21"/>
        <end position="38"/>
    </location>
</feature>
<evidence type="ECO:0000256" key="2">
    <source>
        <dbReference type="ARBA" id="ARBA00022692"/>
    </source>
</evidence>
<evidence type="ECO:0000256" key="5">
    <source>
        <dbReference type="SAM" id="Phobius"/>
    </source>
</evidence>
<evidence type="ECO:0000256" key="1">
    <source>
        <dbReference type="ARBA" id="ARBA00004651"/>
    </source>
</evidence>
<dbReference type="AlphaFoldDB" id="A0A1E3KMM5"/>
<comment type="caution">
    <text evidence="6">The sequence shown here is derived from an EMBL/GenBank/DDBJ whole genome shotgun (WGS) entry which is preliminary data.</text>
</comment>
<keyword evidence="2 5" id="KW-0812">Transmembrane</keyword>
<reference evidence="6 7" key="1">
    <citation type="submission" date="2016-08" db="EMBL/GenBank/DDBJ databases">
        <title>Genome sequencing of Lactobacillus plantarum JSA22, isolated from fermented soybean paste.</title>
        <authorList>
            <person name="Choi H.S."/>
        </authorList>
    </citation>
    <scope>NUCLEOTIDE SEQUENCE [LARGE SCALE GENOMIC DNA]</scope>
    <source>
        <strain evidence="6 7">JSA22</strain>
    </source>
</reference>
<evidence type="ECO:0000256" key="4">
    <source>
        <dbReference type="ARBA" id="ARBA00023136"/>
    </source>
</evidence>
<evidence type="ECO:0000313" key="7">
    <source>
        <dbReference type="Proteomes" id="UP000094892"/>
    </source>
</evidence>
<name>A0A1E3KMM5_LACPN</name>
<evidence type="ECO:0000313" key="6">
    <source>
        <dbReference type="EMBL" id="ODO60115.1"/>
    </source>
</evidence>
<accession>A0A1E3KMM5</accession>
<feature type="transmembrane region" description="Helical" evidence="5">
    <location>
        <begin position="44"/>
        <end position="60"/>
    </location>
</feature>